<dbReference type="SUPFAM" id="SSF48366">
    <property type="entry name" value="Ras GEF"/>
    <property type="match status" value="1"/>
</dbReference>
<feature type="domain" description="N-terminal Ras-GEF" evidence="4">
    <location>
        <begin position="49"/>
        <end position="177"/>
    </location>
</feature>
<dbReference type="InterPro" id="IPR000651">
    <property type="entry name" value="Ras-like_Gua-exchang_fac_N"/>
</dbReference>
<protein>
    <submittedName>
        <fullName evidence="5">RasGEF domain family member 1A</fullName>
    </submittedName>
</protein>
<reference evidence="5" key="1">
    <citation type="submission" date="2018-09" db="EMBL/GenBank/DDBJ databases">
        <title>Common duck and Muscovy duck high density SNP chip.</title>
        <authorList>
            <person name="Vignal A."/>
            <person name="Thebault N."/>
            <person name="Warren W.C."/>
        </authorList>
    </citation>
    <scope>NUCLEOTIDE SEQUENCE [LARGE SCALE GENOMIC DNA]</scope>
</reference>
<dbReference type="SMART" id="SM00147">
    <property type="entry name" value="RasGEF"/>
    <property type="match status" value="1"/>
</dbReference>
<accession>A0A8C3CQM6</accession>
<reference evidence="5" key="3">
    <citation type="submission" date="2025-09" db="UniProtKB">
        <authorList>
            <consortium name="Ensembl"/>
        </authorList>
    </citation>
    <scope>IDENTIFICATION</scope>
</reference>
<dbReference type="Pfam" id="PF00617">
    <property type="entry name" value="RasGEF"/>
    <property type="match status" value="1"/>
</dbReference>
<dbReference type="GO" id="GO:0005886">
    <property type="term" value="C:plasma membrane"/>
    <property type="evidence" value="ECO:0007669"/>
    <property type="project" value="TreeGrafter"/>
</dbReference>
<dbReference type="PANTHER" id="PTHR23113:SF172">
    <property type="entry name" value="RAS-GEF DOMAIN-CONTAINING FAMILY MEMBER 1A"/>
    <property type="match status" value="1"/>
</dbReference>
<keyword evidence="6" id="KW-1185">Reference proteome</keyword>
<dbReference type="CDD" id="cd00155">
    <property type="entry name" value="RasGEF"/>
    <property type="match status" value="1"/>
</dbReference>
<name>A0A8C3CQM6_CAIMO</name>
<dbReference type="GO" id="GO:0007265">
    <property type="term" value="P:Ras protein signal transduction"/>
    <property type="evidence" value="ECO:0007669"/>
    <property type="project" value="TreeGrafter"/>
</dbReference>
<organism evidence="5 6">
    <name type="scientific">Cairina moschata</name>
    <name type="common">Muscovy duck</name>
    <dbReference type="NCBI Taxonomy" id="8855"/>
    <lineage>
        <taxon>Eukaryota</taxon>
        <taxon>Metazoa</taxon>
        <taxon>Chordata</taxon>
        <taxon>Craniata</taxon>
        <taxon>Vertebrata</taxon>
        <taxon>Euteleostomi</taxon>
        <taxon>Archelosauria</taxon>
        <taxon>Archosauria</taxon>
        <taxon>Dinosauria</taxon>
        <taxon>Saurischia</taxon>
        <taxon>Theropoda</taxon>
        <taxon>Coelurosauria</taxon>
        <taxon>Aves</taxon>
        <taxon>Neognathae</taxon>
        <taxon>Galloanserae</taxon>
        <taxon>Anseriformes</taxon>
        <taxon>Anatidae</taxon>
        <taxon>Anatinae</taxon>
        <taxon>Cairina</taxon>
    </lineage>
</organism>
<dbReference type="Pfam" id="PF00618">
    <property type="entry name" value="RasGEF_N"/>
    <property type="match status" value="1"/>
</dbReference>
<reference evidence="5" key="2">
    <citation type="submission" date="2025-08" db="UniProtKB">
        <authorList>
            <consortium name="Ensembl"/>
        </authorList>
    </citation>
    <scope>IDENTIFICATION</scope>
</reference>
<dbReference type="PROSITE" id="PS50212">
    <property type="entry name" value="RASGEF_NTER"/>
    <property type="match status" value="1"/>
</dbReference>
<dbReference type="AlphaFoldDB" id="A0A8C3CQM6"/>
<dbReference type="GO" id="GO:0005085">
    <property type="term" value="F:guanyl-nucleotide exchange factor activity"/>
    <property type="evidence" value="ECO:0007669"/>
    <property type="project" value="UniProtKB-KW"/>
</dbReference>
<dbReference type="Ensembl" id="ENSCMMT00000026297.1">
    <property type="protein sequence ID" value="ENSCMMP00000024020.1"/>
    <property type="gene ID" value="ENSCMMG00000014948.1"/>
</dbReference>
<dbReference type="PROSITE" id="PS50009">
    <property type="entry name" value="RASGEF_CAT"/>
    <property type="match status" value="1"/>
</dbReference>
<dbReference type="InterPro" id="IPR001895">
    <property type="entry name" value="RASGEF_cat_dom"/>
</dbReference>
<dbReference type="CDD" id="cd06224">
    <property type="entry name" value="REM"/>
    <property type="match status" value="1"/>
</dbReference>
<proteinExistence type="predicted"/>
<sequence length="497" mass="56791">MAEPLCNAAVKKCKETMPQTPIFSSMLGSSCSGQVQPDMGERCVDPVYQDGNIVSGSLEALIERLVPTMDYYPDRTYIFTFLLSSRVFIHPHELLAKVGQICIKQKQQLETGTEAEKENGTVKKIISQMTQNLLMALSARSQYQEIREKFRQPVTDKGTILKNKPQSTQKDILSVCCDPLILAQQLTHIELERVSNIYPEDLMQIVSHMDSLDNHKCRGDVTKTYNLEAYDNWFNCLSMLVATEICRVVKKKQRTRMVEFFIDVARECFNIGNFNSMMAIISGMNLSPVARLKKTWSKVKTAKFDVLEHHMDPSSNFCNYRTALQGAAQRSQTANSNREKIVIPVFNLFIKDIYFLHKIHTNRLPNGQINFKKFWEISRQIHDFLTWKQVECPFEKDKKIQSYLLTAPIYSEEALFIASFESEGPENHMEKDSWKTLRYEASLARGAFADIHRHDCYIGTFVHSTQSSLSPEHTGTKLAASSLLFANPTNSTILTYV</sequence>
<evidence type="ECO:0000313" key="5">
    <source>
        <dbReference type="Ensembl" id="ENSCMMP00000024020.1"/>
    </source>
</evidence>
<dbReference type="PANTHER" id="PTHR23113">
    <property type="entry name" value="GUANINE NUCLEOTIDE EXCHANGE FACTOR"/>
    <property type="match status" value="1"/>
</dbReference>
<evidence type="ECO:0000256" key="2">
    <source>
        <dbReference type="PROSITE-ProRule" id="PRU00168"/>
    </source>
</evidence>
<feature type="domain" description="Ras-GEF" evidence="3">
    <location>
        <begin position="178"/>
        <end position="425"/>
    </location>
</feature>
<evidence type="ECO:0000313" key="6">
    <source>
        <dbReference type="Proteomes" id="UP000694556"/>
    </source>
</evidence>
<evidence type="ECO:0000256" key="1">
    <source>
        <dbReference type="ARBA" id="ARBA00022658"/>
    </source>
</evidence>
<dbReference type="InterPro" id="IPR023578">
    <property type="entry name" value="Ras_GEF_dom_sf"/>
</dbReference>
<dbReference type="Proteomes" id="UP000694556">
    <property type="component" value="Chromosome 6"/>
</dbReference>
<keyword evidence="1 2" id="KW-0344">Guanine-nucleotide releasing factor</keyword>
<dbReference type="Gene3D" id="1.20.870.10">
    <property type="entry name" value="Son of sevenless (SoS) protein Chain: S domain 1"/>
    <property type="match status" value="1"/>
</dbReference>
<evidence type="ECO:0000259" key="4">
    <source>
        <dbReference type="PROSITE" id="PS50212"/>
    </source>
</evidence>
<dbReference type="InterPro" id="IPR008937">
    <property type="entry name" value="Ras-like_GEF"/>
</dbReference>
<dbReference type="FunFam" id="1.10.840.10:FF:000008">
    <property type="entry name" value="Ras-GEF domain-containing family member 1B"/>
    <property type="match status" value="1"/>
</dbReference>
<evidence type="ECO:0000259" key="3">
    <source>
        <dbReference type="PROSITE" id="PS50009"/>
    </source>
</evidence>
<dbReference type="Gene3D" id="1.10.840.10">
    <property type="entry name" value="Ras guanine-nucleotide exchange factors catalytic domain"/>
    <property type="match status" value="1"/>
</dbReference>
<dbReference type="InterPro" id="IPR036964">
    <property type="entry name" value="RASGEF_cat_dom_sf"/>
</dbReference>